<evidence type="ECO:0000256" key="1">
    <source>
        <dbReference type="SAM" id="MobiDB-lite"/>
    </source>
</evidence>
<dbReference type="SUPFAM" id="SSF53474">
    <property type="entry name" value="alpha/beta-Hydrolases"/>
    <property type="match status" value="1"/>
</dbReference>
<dbReference type="Pfam" id="PF26363">
    <property type="entry name" value="Phospholipase-like"/>
    <property type="match status" value="1"/>
</dbReference>
<feature type="compositionally biased region" description="Polar residues" evidence="1">
    <location>
        <begin position="151"/>
        <end position="166"/>
    </location>
</feature>
<comment type="caution">
    <text evidence="3">The sequence shown here is derived from an EMBL/GenBank/DDBJ whole genome shotgun (WGS) entry which is preliminary data.</text>
</comment>
<dbReference type="InterPro" id="IPR058406">
    <property type="entry name" value="DUF8093"/>
</dbReference>
<feature type="domain" description="DUF8093" evidence="2">
    <location>
        <begin position="6"/>
        <end position="140"/>
    </location>
</feature>
<dbReference type="InterPro" id="IPR029058">
    <property type="entry name" value="AB_hydrolase_fold"/>
</dbReference>
<dbReference type="EMBL" id="ABLOKC030000026">
    <property type="protein sequence ID" value="EML1473237.1"/>
    <property type="molecule type" value="Genomic_DNA"/>
</dbReference>
<dbReference type="Pfam" id="PF26362">
    <property type="entry name" value="DUF8093"/>
    <property type="match status" value="1"/>
</dbReference>
<evidence type="ECO:0000313" key="3">
    <source>
        <dbReference type="EMBL" id="EML1473237.1"/>
    </source>
</evidence>
<feature type="region of interest" description="Disordered" evidence="1">
    <location>
        <begin position="151"/>
        <end position="173"/>
    </location>
</feature>
<gene>
    <name evidence="3" type="ORF">QEG54_004029</name>
</gene>
<name>A0AAI9GL50_PLUGE</name>
<proteinExistence type="predicted"/>
<dbReference type="RefSeq" id="WP_072065391.1">
    <property type="nucleotide sequence ID" value="NZ_JAEOAR010000002.1"/>
</dbReference>
<sequence>MFSNLKLLHIFGDNLSPDEFASILRPSTAIQSVSRLSNSELLSLFSGLSGSSRIVQQSGMNHNQTGFNLQWLVQRGLSSGDIVAIDTTPGKILTTGSFYVNEEGHLRPLGLQDTGFHYERIMGRYEEMVKSYGRRARPTVFPVQVTGSKKSLMAEQSSQGQQTTTRKVQKPLTKAERWQERKYLIGRGERSVYPDAQTAARRLSENNVAVEKAKLAENVYKTKNPLLDTPEVPEGWRDISNDEAALRKLHLTPKLLADNDTAPDFLARVYQPDSSVFGKDLSTTVVFRGSRAPEFSEDMITTAKKVVLKGDLSGIKNVKDWTNNGAQGLGFKSDYYKRAVEIGKALKYSSNVDISGHSLGGGMASAASIASGKPAWTFNAAGLSSGTVEKYGGNIIGSERDIHAYRVQGEMLTKLQEVHFWDDLKSVNYYVPALFPKEEISLFSPDAIGTKYTLPGGVGSMLDRHGIDQAISCIENQKDDDIATIRSRM</sequence>
<reference evidence="3" key="1">
    <citation type="submission" date="2024-02" db="EMBL/GenBank/DDBJ databases">
        <authorList>
            <consortium name="Clinical and Environmental Microbiology Branch: Whole genome sequencing antimicrobial resistance pathogens in the healthcare setting"/>
        </authorList>
    </citation>
    <scope>NUCLEOTIDE SEQUENCE</scope>
    <source>
        <strain evidence="3">2021DK-00143</strain>
    </source>
</reference>
<accession>A0AAI9GL50</accession>
<organism evidence="3">
    <name type="scientific">Pluralibacter gergoviae</name>
    <name type="common">Enterobacter gergoviae</name>
    <dbReference type="NCBI Taxonomy" id="61647"/>
    <lineage>
        <taxon>Bacteria</taxon>
        <taxon>Pseudomonadati</taxon>
        <taxon>Pseudomonadota</taxon>
        <taxon>Gammaproteobacteria</taxon>
        <taxon>Enterobacterales</taxon>
        <taxon>Enterobacteriaceae</taxon>
        <taxon>Pluralibacter</taxon>
    </lineage>
</organism>
<protein>
    <submittedName>
        <fullName evidence="3">Phospholipase</fullName>
    </submittedName>
</protein>
<evidence type="ECO:0000259" key="2">
    <source>
        <dbReference type="Pfam" id="PF26362"/>
    </source>
</evidence>
<dbReference type="AlphaFoldDB" id="A0AAI9GL50"/>